<dbReference type="CDD" id="cd00840">
    <property type="entry name" value="MPP_Mre11_N"/>
    <property type="match status" value="1"/>
</dbReference>
<evidence type="ECO:0000256" key="1">
    <source>
        <dbReference type="ARBA" id="ARBA00010555"/>
    </source>
</evidence>
<dbReference type="SUPFAM" id="SSF56300">
    <property type="entry name" value="Metallo-dependent phosphatases"/>
    <property type="match status" value="1"/>
</dbReference>
<reference evidence="12" key="1">
    <citation type="journal article" date="2022" name="G3 (Bethesda)">
        <title>Unveiling the complete genome sequence of Alicyclobacillus acidoterrestris DSM 3922T, a taint-producing strain.</title>
        <authorList>
            <person name="Leonardo I.C."/>
            <person name="Barreto Crespo M.T."/>
            <person name="Gaspar F.B."/>
        </authorList>
    </citation>
    <scope>NUCLEOTIDE SEQUENCE [LARGE SCALE GENOMIC DNA]</scope>
    <source>
        <strain evidence="12">DSM 3922</strain>
    </source>
</reference>
<accession>T0D2B2</accession>
<dbReference type="InterPro" id="IPR050535">
    <property type="entry name" value="DNA_Repair-Maintenance_Comp"/>
</dbReference>
<evidence type="ECO:0000256" key="7">
    <source>
        <dbReference type="ARBA" id="ARBA00023172"/>
    </source>
</evidence>
<dbReference type="Pfam" id="PF00149">
    <property type="entry name" value="Metallophos"/>
    <property type="match status" value="1"/>
</dbReference>
<keyword evidence="5 8" id="KW-0378">Hydrolase</keyword>
<dbReference type="AlphaFoldDB" id="T0D2B2"/>
<keyword evidence="12" id="KW-1185">Reference proteome</keyword>
<gene>
    <name evidence="8" type="primary">sbcD</name>
    <name evidence="11" type="ORF">K1I37_05815</name>
</gene>
<organism evidence="11 12">
    <name type="scientific">Alicyclobacillus acidoterrestris (strain ATCC 49025 / DSM 3922 / CIP 106132 / NCIMB 13137 / GD3B)</name>
    <dbReference type="NCBI Taxonomy" id="1356854"/>
    <lineage>
        <taxon>Bacteria</taxon>
        <taxon>Bacillati</taxon>
        <taxon>Bacillota</taxon>
        <taxon>Bacilli</taxon>
        <taxon>Bacillales</taxon>
        <taxon>Alicyclobacillaceae</taxon>
        <taxon>Alicyclobacillus</taxon>
    </lineage>
</organism>
<dbReference type="InterPro" id="IPR026843">
    <property type="entry name" value="SbcD_C"/>
</dbReference>
<evidence type="ECO:0000256" key="8">
    <source>
        <dbReference type="RuleBase" id="RU363069"/>
    </source>
</evidence>
<comment type="function">
    <text evidence="8">SbcCD cleaves DNA hairpin structures. These structures can inhibit DNA replication and are intermediates in certain DNA recombination reactions. The complex acts as a 3'-&gt;5' double strand exonuclease that can open hairpins. It also has a 5' single-strand endonuclease activity.</text>
</comment>
<name>T0D2B2_ALIAG</name>
<dbReference type="PANTHER" id="PTHR30337">
    <property type="entry name" value="COMPONENT OF ATP-DEPENDENT DSDNA EXONUCLEASE"/>
    <property type="match status" value="1"/>
</dbReference>
<dbReference type="GO" id="GO:0004519">
    <property type="term" value="F:endonuclease activity"/>
    <property type="evidence" value="ECO:0007669"/>
    <property type="project" value="UniProtKB-KW"/>
</dbReference>
<accession>A0A9E6ZJ10</accession>
<comment type="subunit">
    <text evidence="2 8">Heterodimer of SbcC and SbcD.</text>
</comment>
<keyword evidence="8" id="KW-0255">Endonuclease</keyword>
<protein>
    <recommendedName>
        <fullName evidence="3 8">Nuclease SbcCD subunit D</fullName>
    </recommendedName>
</protein>
<evidence type="ECO:0000259" key="10">
    <source>
        <dbReference type="Pfam" id="PF12320"/>
    </source>
</evidence>
<comment type="similarity">
    <text evidence="1 8">Belongs to the SbcD family.</text>
</comment>
<evidence type="ECO:0000256" key="6">
    <source>
        <dbReference type="ARBA" id="ARBA00022839"/>
    </source>
</evidence>
<keyword evidence="6 8" id="KW-0269">Exonuclease</keyword>
<dbReference type="NCBIfam" id="TIGR00619">
    <property type="entry name" value="sbcd"/>
    <property type="match status" value="1"/>
</dbReference>
<evidence type="ECO:0000259" key="9">
    <source>
        <dbReference type="Pfam" id="PF00149"/>
    </source>
</evidence>
<dbReference type="GO" id="GO:0006260">
    <property type="term" value="P:DNA replication"/>
    <property type="evidence" value="ECO:0007669"/>
    <property type="project" value="UniProtKB-KW"/>
</dbReference>
<dbReference type="InterPro" id="IPR041796">
    <property type="entry name" value="Mre11_N"/>
</dbReference>
<dbReference type="GO" id="GO:0008408">
    <property type="term" value="F:3'-5' exonuclease activity"/>
    <property type="evidence" value="ECO:0007669"/>
    <property type="project" value="InterPro"/>
</dbReference>
<evidence type="ECO:0000313" key="11">
    <source>
        <dbReference type="EMBL" id="UNO50008.1"/>
    </source>
</evidence>
<feature type="domain" description="Nuclease SbcCD subunit D C-terminal" evidence="10">
    <location>
        <begin position="295"/>
        <end position="386"/>
    </location>
</feature>
<evidence type="ECO:0000256" key="4">
    <source>
        <dbReference type="ARBA" id="ARBA00022722"/>
    </source>
</evidence>
<dbReference type="InterPro" id="IPR004593">
    <property type="entry name" value="SbcD"/>
</dbReference>
<evidence type="ECO:0000313" key="12">
    <source>
        <dbReference type="Proteomes" id="UP000829401"/>
    </source>
</evidence>
<evidence type="ECO:0000256" key="5">
    <source>
        <dbReference type="ARBA" id="ARBA00022801"/>
    </source>
</evidence>
<dbReference type="InterPro" id="IPR004843">
    <property type="entry name" value="Calcineurin-like_PHP"/>
</dbReference>
<sequence>MRILHTADWHFGKTLEGRDRIAEQRQFVDELIELCAAEQVDLVLMAGDVYQTVNPSAQAEELFYRALDGLSAGGTRGVVVIAGNHDNADRIAAARPLADKLGITLMGLPKDELAPTPVINGQVCRVRAGVGFVELAIPGCAERAVIAALPYPSEARLNEVLGRTLDERELQESYNQRIQSFFRALSEQFREDTVNLAMSHVYVRGGLESDSEVQIQIGGAYAVNPDSFPARAQYVALGHLHRPQGVVGAGVPMRYAGSPLAYSFSEAGQTKSVVIVDAVPGKPVEWREVPLRSGKPLVRWRATEGVSQVLQWVEQGRDANAWIDLEVHVQTGLQLEEIHRLREVHAGFVHIRPVLPVAVKSLTDDSSDSIQTRSIAEHFSRFFEEKHGVSPDDALVELFLEMVAEVETDADLADLDESSVDKVSGEETA</sequence>
<feature type="domain" description="Calcineurin-like phosphoesterase" evidence="9">
    <location>
        <begin position="1"/>
        <end position="242"/>
    </location>
</feature>
<dbReference type="Pfam" id="PF12320">
    <property type="entry name" value="SbcD_C"/>
    <property type="match status" value="1"/>
</dbReference>
<keyword evidence="8" id="KW-0235">DNA replication</keyword>
<proteinExistence type="inferred from homology"/>
<dbReference type="EMBL" id="CP080467">
    <property type="protein sequence ID" value="UNO50008.1"/>
    <property type="molecule type" value="Genomic_DNA"/>
</dbReference>
<evidence type="ECO:0000256" key="3">
    <source>
        <dbReference type="ARBA" id="ARBA00013365"/>
    </source>
</evidence>
<dbReference type="eggNOG" id="COG0420">
    <property type="taxonomic scope" value="Bacteria"/>
</dbReference>
<dbReference type="KEGG" id="aaco:K1I37_05815"/>
<dbReference type="RefSeq" id="WP_021296673.1">
    <property type="nucleotide sequence ID" value="NZ_AURB01000133.1"/>
</dbReference>
<dbReference type="Gene3D" id="3.60.21.10">
    <property type="match status" value="1"/>
</dbReference>
<dbReference type="InterPro" id="IPR029052">
    <property type="entry name" value="Metallo-depent_PP-like"/>
</dbReference>
<dbReference type="GO" id="GO:0006310">
    <property type="term" value="P:DNA recombination"/>
    <property type="evidence" value="ECO:0007669"/>
    <property type="project" value="UniProtKB-KW"/>
</dbReference>
<evidence type="ECO:0000256" key="2">
    <source>
        <dbReference type="ARBA" id="ARBA00011322"/>
    </source>
</evidence>
<keyword evidence="7 8" id="KW-0233">DNA recombination</keyword>
<dbReference type="STRING" id="1356854.N007_08045"/>
<dbReference type="OrthoDB" id="9773856at2"/>
<keyword evidence="4 8" id="KW-0540">Nuclease</keyword>
<dbReference type="Proteomes" id="UP000829401">
    <property type="component" value="Chromosome"/>
</dbReference>
<dbReference type="PANTHER" id="PTHR30337:SF0">
    <property type="entry name" value="NUCLEASE SBCCD SUBUNIT D"/>
    <property type="match status" value="1"/>
</dbReference>